<dbReference type="RefSeq" id="WP_004605190.1">
    <property type="nucleotide sequence ID" value="NZ_AP024846.1"/>
</dbReference>
<reference evidence="1 2" key="1">
    <citation type="submission" date="2019-08" db="EMBL/GenBank/DDBJ databases">
        <title>In-depth cultivation of the pig gut microbiome towards novel bacterial diversity and tailored functional studies.</title>
        <authorList>
            <person name="Wylensek D."/>
            <person name="Hitch T.C.A."/>
            <person name="Clavel T."/>
        </authorList>
    </citation>
    <scope>NUCLEOTIDE SEQUENCE [LARGE SCALE GENOMIC DNA]</scope>
    <source>
        <strain evidence="1 2">BL-389-WT-3D</strain>
    </source>
</reference>
<dbReference type="EMBL" id="VUMB01000014">
    <property type="protein sequence ID" value="MSS40301.1"/>
    <property type="molecule type" value="Genomic_DNA"/>
</dbReference>
<sequence>METSRKTTDELLELLKQKKSFDEYLQEGPEFVDMGLPQYLEEVMKMKGLKKADVIRKSQLDRIYAYQIFSGTRKPNRDKLLALGFGMELSIEEMQKMLKISEYPILYVKNKRDSIILFGLKKKASLSAVNELLYEMHENIIE</sequence>
<evidence type="ECO:0000313" key="2">
    <source>
        <dbReference type="Proteomes" id="UP000462363"/>
    </source>
</evidence>
<protein>
    <submittedName>
        <fullName evidence="1">Uncharacterized protein</fullName>
    </submittedName>
</protein>
<gene>
    <name evidence="1" type="ORF">FYJ37_08050</name>
</gene>
<evidence type="ECO:0000313" key="1">
    <source>
        <dbReference type="EMBL" id="MSS40301.1"/>
    </source>
</evidence>
<organism evidence="1 2">
    <name type="scientific">Clostridium scindens (strain JCM 10418 / VPI 12708)</name>
    <dbReference type="NCBI Taxonomy" id="29347"/>
    <lineage>
        <taxon>Bacteria</taxon>
        <taxon>Bacillati</taxon>
        <taxon>Bacillota</taxon>
        <taxon>Clostridia</taxon>
        <taxon>Lachnospirales</taxon>
        <taxon>Lachnospiraceae</taxon>
    </lineage>
</organism>
<name>A0A844FB96_CLOSV</name>
<dbReference type="Proteomes" id="UP000462363">
    <property type="component" value="Unassembled WGS sequence"/>
</dbReference>
<accession>A0A844FB96</accession>
<dbReference type="GeneID" id="62697500"/>
<dbReference type="AlphaFoldDB" id="A0A844FB96"/>
<comment type="caution">
    <text evidence="1">The sequence shown here is derived from an EMBL/GenBank/DDBJ whole genome shotgun (WGS) entry which is preliminary data.</text>
</comment>
<proteinExistence type="predicted"/>